<feature type="domain" description="SH3b" evidence="2">
    <location>
        <begin position="38"/>
        <end position="91"/>
    </location>
</feature>
<sequence length="199" mass="21068">MIRFALALCVACLAALPALAQDIRYPALFDVAGVAANDVLNIRAEPDSGAEILGSFAPKETGIEVLSLNDTGRWGLVNVDERSGWVSMAFLRPQFPGTGALPQTFVCFGTEPFWRLDATQNGTSAFGEVTDPPTEFATGPVIDARGRTDVMALTADGLVVVLRRNLCSDGMSDRAYGLSSDIVVNGEAVYSGCCTVSQK</sequence>
<dbReference type="OrthoDB" id="5489750at2"/>
<dbReference type="Gene3D" id="2.30.30.40">
    <property type="entry name" value="SH3 Domains"/>
    <property type="match status" value="1"/>
</dbReference>
<name>A0A369TXV7_9RHOB</name>
<keyword evidence="1" id="KW-0732">Signal</keyword>
<reference evidence="3 4" key="1">
    <citation type="submission" date="2018-07" db="EMBL/GenBank/DDBJ databases">
        <title>Thalassococcus profundi sp. nov., a marine bacterium isolated from deep seawater of Okinawa Trough.</title>
        <authorList>
            <person name="Yu M."/>
        </authorList>
    </citation>
    <scope>NUCLEOTIDE SEQUENCE [LARGE SCALE GENOMIC DNA]</scope>
    <source>
        <strain evidence="3 4">WRAS1</strain>
    </source>
</reference>
<evidence type="ECO:0000313" key="4">
    <source>
        <dbReference type="Proteomes" id="UP000253977"/>
    </source>
</evidence>
<dbReference type="Pfam" id="PF08239">
    <property type="entry name" value="SH3_3"/>
    <property type="match status" value="1"/>
</dbReference>
<protein>
    <submittedName>
        <fullName evidence="3">Peptide-binding protein</fullName>
    </submittedName>
</protein>
<dbReference type="Proteomes" id="UP000253977">
    <property type="component" value="Unassembled WGS sequence"/>
</dbReference>
<keyword evidence="4" id="KW-1185">Reference proteome</keyword>
<organism evidence="3 4">
    <name type="scientific">Thalassococcus profundi</name>
    <dbReference type="NCBI Taxonomy" id="2282382"/>
    <lineage>
        <taxon>Bacteria</taxon>
        <taxon>Pseudomonadati</taxon>
        <taxon>Pseudomonadota</taxon>
        <taxon>Alphaproteobacteria</taxon>
        <taxon>Rhodobacterales</taxon>
        <taxon>Roseobacteraceae</taxon>
        <taxon>Thalassococcus</taxon>
    </lineage>
</organism>
<evidence type="ECO:0000313" key="3">
    <source>
        <dbReference type="EMBL" id="RDD67776.1"/>
    </source>
</evidence>
<evidence type="ECO:0000259" key="2">
    <source>
        <dbReference type="Pfam" id="PF08239"/>
    </source>
</evidence>
<proteinExistence type="predicted"/>
<dbReference type="EMBL" id="QPMK01000002">
    <property type="protein sequence ID" value="RDD67776.1"/>
    <property type="molecule type" value="Genomic_DNA"/>
</dbReference>
<feature type="signal peptide" evidence="1">
    <location>
        <begin position="1"/>
        <end position="20"/>
    </location>
</feature>
<feature type="chain" id="PRO_5016918192" evidence="1">
    <location>
        <begin position="21"/>
        <end position="199"/>
    </location>
</feature>
<gene>
    <name evidence="3" type="ORF">DU478_03715</name>
</gene>
<dbReference type="RefSeq" id="WP_114509588.1">
    <property type="nucleotide sequence ID" value="NZ_QPMK01000002.1"/>
</dbReference>
<dbReference type="InterPro" id="IPR003646">
    <property type="entry name" value="SH3-like_bac-type"/>
</dbReference>
<accession>A0A369TXV7</accession>
<dbReference type="AlphaFoldDB" id="A0A369TXV7"/>
<comment type="caution">
    <text evidence="3">The sequence shown here is derived from an EMBL/GenBank/DDBJ whole genome shotgun (WGS) entry which is preliminary data.</text>
</comment>
<evidence type="ECO:0000256" key="1">
    <source>
        <dbReference type="SAM" id="SignalP"/>
    </source>
</evidence>